<comment type="caution">
    <text evidence="1">The sequence shown here is derived from an EMBL/GenBank/DDBJ whole genome shotgun (WGS) entry which is preliminary data.</text>
</comment>
<evidence type="ECO:0008006" key="3">
    <source>
        <dbReference type="Google" id="ProtNLM"/>
    </source>
</evidence>
<dbReference type="Pfam" id="PF09814">
    <property type="entry name" value="HECT_2"/>
    <property type="match status" value="2"/>
</dbReference>
<keyword evidence="2" id="KW-1185">Reference proteome</keyword>
<dbReference type="GO" id="GO:0000151">
    <property type="term" value="C:ubiquitin ligase complex"/>
    <property type="evidence" value="ECO:0007669"/>
    <property type="project" value="TreeGrafter"/>
</dbReference>
<feature type="non-terminal residue" evidence="1">
    <location>
        <position position="1"/>
    </location>
</feature>
<organism evidence="1 2">
    <name type="scientific">Escallonia herrerae</name>
    <dbReference type="NCBI Taxonomy" id="1293975"/>
    <lineage>
        <taxon>Eukaryota</taxon>
        <taxon>Viridiplantae</taxon>
        <taxon>Streptophyta</taxon>
        <taxon>Embryophyta</taxon>
        <taxon>Tracheophyta</taxon>
        <taxon>Spermatophyta</taxon>
        <taxon>Magnoliopsida</taxon>
        <taxon>eudicotyledons</taxon>
        <taxon>Gunneridae</taxon>
        <taxon>Pentapetalae</taxon>
        <taxon>asterids</taxon>
        <taxon>campanulids</taxon>
        <taxon>Escalloniales</taxon>
        <taxon>Escalloniaceae</taxon>
        <taxon>Escallonia</taxon>
    </lineage>
</organism>
<dbReference type="GO" id="GO:0005829">
    <property type="term" value="C:cytosol"/>
    <property type="evidence" value="ECO:0007669"/>
    <property type="project" value="TreeGrafter"/>
</dbReference>
<evidence type="ECO:0000313" key="2">
    <source>
        <dbReference type="Proteomes" id="UP001188597"/>
    </source>
</evidence>
<dbReference type="PANTHER" id="PTHR31531:SF2">
    <property type="entry name" value="E3 UBIQUITIN-PROTEIN LIGASE E3D"/>
    <property type="match status" value="1"/>
</dbReference>
<gene>
    <name evidence="1" type="ORF">RJ639_044622</name>
</gene>
<dbReference type="GO" id="GO:0030332">
    <property type="term" value="F:cyclin binding"/>
    <property type="evidence" value="ECO:0007669"/>
    <property type="project" value="TreeGrafter"/>
</dbReference>
<dbReference type="GO" id="GO:0000209">
    <property type="term" value="P:protein polyubiquitination"/>
    <property type="evidence" value="ECO:0007669"/>
    <property type="project" value="TreeGrafter"/>
</dbReference>
<dbReference type="GO" id="GO:0051865">
    <property type="term" value="P:protein autoubiquitination"/>
    <property type="evidence" value="ECO:0007669"/>
    <property type="project" value="TreeGrafter"/>
</dbReference>
<dbReference type="AlphaFoldDB" id="A0AA88WGH5"/>
<protein>
    <recommendedName>
        <fullName evidence="3">Ubiquitin-conjugating enzyme E2C-binding protein</fullName>
    </recommendedName>
</protein>
<dbReference type="GO" id="GO:0031624">
    <property type="term" value="F:ubiquitin conjugating enzyme binding"/>
    <property type="evidence" value="ECO:0007669"/>
    <property type="project" value="TreeGrafter"/>
</dbReference>
<dbReference type="EMBL" id="JAVXUP010000570">
    <property type="protein sequence ID" value="KAK3025013.1"/>
    <property type="molecule type" value="Genomic_DNA"/>
</dbReference>
<sequence length="554" mass="61528">MPLELGATENPRKWRFTWEAQSEVPTLRLYLFNPAIKPSTHCIDLKVHLQSLLTVSWCRNDGVEVFIGVPVPRVLVDDESPVQFRAVEDHIEVKLALLLPVDHPIVANFGRNESLEPLLVESDLKGLSSREGVHFYCRRCSAKLTKSLRKFEEMPSVNWREAADNWFGACCCSFGGISEKLVTRYANSYTCAKGMCLLSTTSVVVCKDDLLGCPFPNSDGSTKCEPEHDFAGEHSLSRGMLRSANIPATTVSSDNPRSEDFDGLCAVAEEVSSKVEDEVNGKAPDGERLSCMFRTCEVNENGASASGCCINKKSYIRDHDSGCCTLDASISSAKDPKSTTTTGIPGDRKSFLNGFLGNAFMARSSNLSKEVQWTEFLCPQCSCLLGAYPCADGNSPLDGGVRFFKSYISTCLPVGGSDDLFRKYTLEAMFTNQLLENAKDELSYRTVARDLQSKRPMLQIVLLNPDSWCCSGDCSTMEPKIDMYPSVKVLFSDCCDFTEVQLRLVDNCSFIHYFFCCEAFDDKCAISYGIHDGCLSLEFILQSLVRIKVWLFKH</sequence>
<dbReference type="GO" id="GO:0061630">
    <property type="term" value="F:ubiquitin protein ligase activity"/>
    <property type="evidence" value="ECO:0007669"/>
    <property type="project" value="TreeGrafter"/>
</dbReference>
<dbReference type="GO" id="GO:0005634">
    <property type="term" value="C:nucleus"/>
    <property type="evidence" value="ECO:0007669"/>
    <property type="project" value="TreeGrafter"/>
</dbReference>
<dbReference type="GO" id="GO:0043161">
    <property type="term" value="P:proteasome-mediated ubiquitin-dependent protein catabolic process"/>
    <property type="evidence" value="ECO:0007669"/>
    <property type="project" value="TreeGrafter"/>
</dbReference>
<dbReference type="Proteomes" id="UP001188597">
    <property type="component" value="Unassembled WGS sequence"/>
</dbReference>
<evidence type="ECO:0000313" key="1">
    <source>
        <dbReference type="EMBL" id="KAK3025013.1"/>
    </source>
</evidence>
<name>A0AA88WGH5_9ASTE</name>
<dbReference type="GO" id="GO:0006513">
    <property type="term" value="P:protein monoubiquitination"/>
    <property type="evidence" value="ECO:0007669"/>
    <property type="project" value="TreeGrafter"/>
</dbReference>
<reference evidence="1" key="1">
    <citation type="submission" date="2022-12" db="EMBL/GenBank/DDBJ databases">
        <title>Draft genome assemblies for two species of Escallonia (Escalloniales).</title>
        <authorList>
            <person name="Chanderbali A."/>
            <person name="Dervinis C."/>
            <person name="Anghel I."/>
            <person name="Soltis D."/>
            <person name="Soltis P."/>
            <person name="Zapata F."/>
        </authorList>
    </citation>
    <scope>NUCLEOTIDE SEQUENCE</scope>
    <source>
        <strain evidence="1">UCBG64.0493</strain>
        <tissue evidence="1">Leaf</tissue>
    </source>
</reference>
<dbReference type="PANTHER" id="PTHR31531">
    <property type="entry name" value="E3 UBIQUITIN-PROTEIN LIGASE E3D FAMILY MEMBER"/>
    <property type="match status" value="1"/>
</dbReference>
<proteinExistence type="predicted"/>
<accession>A0AA88WGH5</accession>
<dbReference type="InterPro" id="IPR019193">
    <property type="entry name" value="UBQ-conj_enz_E2-bd_prot"/>
</dbReference>